<dbReference type="PANTHER" id="PTHR34580:SF1">
    <property type="entry name" value="PROTEIN PAFC"/>
    <property type="match status" value="1"/>
</dbReference>
<organism evidence="5 7">
    <name type="scientific">Clostridium formicaceticum</name>
    <dbReference type="NCBI Taxonomy" id="1497"/>
    <lineage>
        <taxon>Bacteria</taxon>
        <taxon>Bacillati</taxon>
        <taxon>Bacillota</taxon>
        <taxon>Clostridia</taxon>
        <taxon>Eubacteriales</taxon>
        <taxon>Clostridiaceae</taxon>
        <taxon>Clostridium</taxon>
    </lineage>
</organism>
<dbReference type="EMBL" id="CP020559">
    <property type="protein sequence ID" value="ARE89061.1"/>
    <property type="molecule type" value="Genomic_DNA"/>
</dbReference>
<dbReference type="KEGG" id="cfm:BJL90_01170"/>
<dbReference type="InterPro" id="IPR036388">
    <property type="entry name" value="WH-like_DNA-bd_sf"/>
</dbReference>
<gene>
    <name evidence="4" type="ORF">BJL90_01170</name>
    <name evidence="5" type="ORF">CLFO_34670</name>
</gene>
<feature type="domain" description="Helix-turn-helix type 11" evidence="1">
    <location>
        <begin position="11"/>
        <end position="51"/>
    </location>
</feature>
<protein>
    <submittedName>
        <fullName evidence="5">HTH domain protein</fullName>
    </submittedName>
</protein>
<evidence type="ECO:0000259" key="3">
    <source>
        <dbReference type="Pfam" id="PF25583"/>
    </source>
</evidence>
<proteinExistence type="predicted"/>
<feature type="domain" description="WYL" evidence="2">
    <location>
        <begin position="147"/>
        <end position="218"/>
    </location>
</feature>
<evidence type="ECO:0000313" key="7">
    <source>
        <dbReference type="Proteomes" id="UP000192478"/>
    </source>
</evidence>
<dbReference type="PROSITE" id="PS52050">
    <property type="entry name" value="WYL"/>
    <property type="match status" value="1"/>
</dbReference>
<dbReference type="Pfam" id="PF13280">
    <property type="entry name" value="WYL"/>
    <property type="match status" value="1"/>
</dbReference>
<dbReference type="PANTHER" id="PTHR34580">
    <property type="match status" value="1"/>
</dbReference>
<accession>A0AAC9RKS0</accession>
<dbReference type="InterPro" id="IPR013196">
    <property type="entry name" value="HTH_11"/>
</dbReference>
<dbReference type="RefSeq" id="WP_070963561.1">
    <property type="nucleotide sequence ID" value="NZ_CP017603.1"/>
</dbReference>
<dbReference type="InterPro" id="IPR057727">
    <property type="entry name" value="WCX_dom"/>
</dbReference>
<dbReference type="Pfam" id="PF08279">
    <property type="entry name" value="HTH_11"/>
    <property type="match status" value="1"/>
</dbReference>
<dbReference type="Gene3D" id="1.10.10.10">
    <property type="entry name" value="Winged helix-like DNA-binding domain superfamily/Winged helix DNA-binding domain"/>
    <property type="match status" value="1"/>
</dbReference>
<name>A0AAC9RKS0_9CLOT</name>
<evidence type="ECO:0000313" key="6">
    <source>
        <dbReference type="Proteomes" id="UP000177894"/>
    </source>
</evidence>
<evidence type="ECO:0000259" key="1">
    <source>
        <dbReference type="Pfam" id="PF08279"/>
    </source>
</evidence>
<dbReference type="EMBL" id="CP017603">
    <property type="protein sequence ID" value="AOY74684.1"/>
    <property type="molecule type" value="Genomic_DNA"/>
</dbReference>
<dbReference type="Proteomes" id="UP000192478">
    <property type="component" value="Chromosome"/>
</dbReference>
<dbReference type="Proteomes" id="UP000177894">
    <property type="component" value="Chromosome"/>
</dbReference>
<evidence type="ECO:0000313" key="4">
    <source>
        <dbReference type="EMBL" id="AOY74684.1"/>
    </source>
</evidence>
<dbReference type="Pfam" id="PF25583">
    <property type="entry name" value="WCX"/>
    <property type="match status" value="1"/>
</dbReference>
<evidence type="ECO:0000259" key="2">
    <source>
        <dbReference type="Pfam" id="PF13280"/>
    </source>
</evidence>
<dbReference type="InterPro" id="IPR026881">
    <property type="entry name" value="WYL_dom"/>
</dbReference>
<reference evidence="5 7" key="2">
    <citation type="submission" date="2017-03" db="EMBL/GenBank/DDBJ databases">
        <title>Complete sequence of Clostridium formicaceticum DSM 92.</title>
        <authorList>
            <person name="Poehlein A."/>
            <person name="Karl M."/>
            <person name="Bengelsdorf F.R."/>
            <person name="Duerre P."/>
            <person name="Daniel R."/>
        </authorList>
    </citation>
    <scope>NUCLEOTIDE SEQUENCE [LARGE SCALE GENOMIC DNA]</scope>
    <source>
        <strain evidence="5 7">DSM 92</strain>
    </source>
</reference>
<keyword evidence="6" id="KW-1185">Reference proteome</keyword>
<evidence type="ECO:0000313" key="5">
    <source>
        <dbReference type="EMBL" id="ARE89061.1"/>
    </source>
</evidence>
<dbReference type="AlphaFoldDB" id="A0AAC9RKS0"/>
<feature type="domain" description="WCX" evidence="3">
    <location>
        <begin position="260"/>
        <end position="323"/>
    </location>
</feature>
<sequence length="329" mass="38772">MLDKASKSKGLLQIYEMLLKGQVVKKSQMADRLGVSPKTVSRYIADINAYLSDTEKLQHVKYSRKEDGYILEFDKDEYLNSKDILIISKILLESRGLHKKELDRTITKLLNHCPYRDIAYVKRFIGNEIENYVEPKHREILIDKIWDISEAICRQRIVETAYTKIGNYGELDQEVVNRKLEPEAIIFSEYYFYLIASIKDKSFEYPAIYRLDRIKDYKISKEGFERNYKERFKEGEYRNLIQFMQPGKLQTIKFIFKGKSIEAVLDRLPNAKIIEQKKGAYLVEAKVFGEGIKMWLLSQGEAIEVLEPKELREDMKNTIKKLLNLYEVF</sequence>
<reference evidence="4 6" key="1">
    <citation type="submission" date="2016-10" db="EMBL/GenBank/DDBJ databases">
        <title>Complete Genome Sequence of Acetogen Clostridium formicoaceticum ATCC 27076.</title>
        <authorList>
            <person name="Bao T."/>
            <person name="Cheng C."/>
            <person name="Zhao J."/>
            <person name="Yang S.-T."/>
            <person name="Wang J."/>
            <person name="Wang M."/>
        </authorList>
    </citation>
    <scope>NUCLEOTIDE SEQUENCE [LARGE SCALE GENOMIC DNA]</scope>
    <source>
        <strain evidence="4 6">ATCC 27076</strain>
    </source>
</reference>
<dbReference type="InterPro" id="IPR051534">
    <property type="entry name" value="CBASS_pafABC_assoc_protein"/>
</dbReference>